<evidence type="ECO:0000313" key="9">
    <source>
        <dbReference type="Proteomes" id="UP001164746"/>
    </source>
</evidence>
<dbReference type="InterPro" id="IPR043472">
    <property type="entry name" value="Macro_dom-like"/>
</dbReference>
<dbReference type="PANTHER" id="PTHR14453">
    <property type="entry name" value="PARP/ZINC FINGER CCCH TYPE DOMAIN CONTAINING PROTEIN"/>
    <property type="match status" value="1"/>
</dbReference>
<dbReference type="InterPro" id="IPR002589">
    <property type="entry name" value="Macro_dom"/>
</dbReference>
<dbReference type="PANTHER" id="PTHR14453:SF102">
    <property type="entry name" value="PROTEIN MONO-ADP-RIBOSYLTRANSFERASE PARP14-LIKE"/>
    <property type="match status" value="1"/>
</dbReference>
<organism evidence="8 9">
    <name type="scientific">Mya arenaria</name>
    <name type="common">Soft-shell clam</name>
    <dbReference type="NCBI Taxonomy" id="6604"/>
    <lineage>
        <taxon>Eukaryota</taxon>
        <taxon>Metazoa</taxon>
        <taxon>Spiralia</taxon>
        <taxon>Lophotrochozoa</taxon>
        <taxon>Mollusca</taxon>
        <taxon>Bivalvia</taxon>
        <taxon>Autobranchia</taxon>
        <taxon>Heteroconchia</taxon>
        <taxon>Euheterodonta</taxon>
        <taxon>Imparidentia</taxon>
        <taxon>Neoheterodontei</taxon>
        <taxon>Myida</taxon>
        <taxon>Myoidea</taxon>
        <taxon>Myidae</taxon>
        <taxon>Mya</taxon>
    </lineage>
</organism>
<dbReference type="Gene3D" id="3.30.70.330">
    <property type="match status" value="1"/>
</dbReference>
<dbReference type="Pfam" id="PF01661">
    <property type="entry name" value="Macro"/>
    <property type="match status" value="3"/>
</dbReference>
<feature type="domain" description="Macro" evidence="7">
    <location>
        <begin position="1085"/>
        <end position="1264"/>
    </location>
</feature>
<proteinExistence type="predicted"/>
<dbReference type="Pfam" id="PF23085">
    <property type="entry name" value="RRM_PARP14_3"/>
    <property type="match status" value="1"/>
</dbReference>
<dbReference type="InterPro" id="IPR057044">
    <property type="entry name" value="PARP14_KH_1"/>
</dbReference>
<dbReference type="InterPro" id="IPR035979">
    <property type="entry name" value="RBD_domain_sf"/>
</dbReference>
<dbReference type="Gene3D" id="3.40.220.10">
    <property type="entry name" value="Leucine Aminopeptidase, subunit E, domain 1"/>
    <property type="match status" value="3"/>
</dbReference>
<evidence type="ECO:0000313" key="8">
    <source>
        <dbReference type="EMBL" id="WAR04421.1"/>
    </source>
</evidence>
<sequence>MTDDGAVENNVYLDMSSARSVMQDATAEEVVNHSEVVIKVDEMEEQYEYESLNEVFMLSDEQLTGGIQTASTAIKVNNHTNIERPDTSPTDSSGTRTRRYVRKARGDSSSDAIISRASNPDVTDGGYLTVSEFNIHTNQSRESGTTSLSSVNEGVDLDIVKEFFEDLIRFKASDISRCDTTNDITIEFQTVEEPCPEKDKKCLLVNGIDGSATHADIAEYLHEHCDIATDKIQSLQFGTKEGAAVIQFYSPRPDIETFRKRLSKRPFRGKMLRFEEVDQCRSIIVQHKDPSLLEADIVRYFSKTGLSSGGQIDAVQIYLPLNAYVVVFRSTEVVQRVLSQNPHTLLATTLIVEPFYSSLQASSINEITTPEPLIFNDLDRYIVRFVKNSEEYRKEMESKMATFNGKVVWPCKLNSDGRQKGEKHLKVICTIDLRKRPNKSLKTKLKNWQHNCSGKVKHFFQEFEKTRKILVADQGRLDSIEQVVDKIQYSLNSYSKEVLNITKHGITGKTLDLLKTYETEAYIANLFDKKIGGKSKACYGVNIDNNVEVCATDEESLTEAIRIIRDSIKEKELKSLTLRHRAVLCGHDGDILFTSIQKKHMGLFLSYKGQDDSISFVTIRPIIEEVEEMISLCIDNHEIISEFIEVGSGRLAYLLTYKANEMENIEDEYRPKGVEIKVVEGMRSGFSINGEKQYCREIGWRLQLMIDIIVERSLELNWDGFDECLKGNQGSGVQSKISVIGLENKCVVKISPTERHRRTNVRASLIDTKLCTTIGSQGESLYLVAGDITDLEADVIVIPSYSSLELSGGIGRTVGAKGGFVIQKECCDIIKSKNGQVSPGDVFATTGGSFSVKHLLHAVTPYNDALEKDADMILASLVDQCISKASALGDKSIAFPLIGTGQFNFSLDKVAEVLLTTIMTYFKEEHDTVLERVYICDLDEEKLKNADVFVNATTRDMNLRIGALGKAILDAAGDEVLDDIKRAYPDGVRYGEVAISNTGRMKDRVKAFFHGQIPVWGPNHGFSEIVLSKFVTECLLEANRRSYRSIAFPALGCGKRGYPPDVVVTTMLRAINEFARQNPGTTVDLVKFVVSSKDLGLFELTLGNITMEGTHAIVNSTNVALDLNLGLVSSMILLTAGKVIQLECNTEEKKKQAQENKIVTTGPGRLLCKKIIHLVAGENIQQWRKCVKRCLQTAEAENLPTVSFPAIGTGRCGQSAPDMANVLATTVKKYVESNEYRGILRAIRVVIFNQEMLNEFKTTTNKRLSGVQRGSWIPKFFVKNESPAIEPDVKFHIFAETKKDAERVIQELHSLKTEEKISFPSSVINRLTESQEHALQNIAKHRRTVMVDIDRTDGCIAVTGFGSGVAQTRQEIERYLAKHSNVALPDHWKMNVSDSPKQVELQKNDPDYRMAHSRCRKTLPSGTIVKIERIQNPLLYIQFEERRIICESQTKSLWYGGGSPEDASYISKHGFDRLCEKVFIKFDGIL</sequence>
<feature type="compositionally biased region" description="Low complexity" evidence="6">
    <location>
        <begin position="107"/>
        <end position="118"/>
    </location>
</feature>
<keyword evidence="3" id="KW-0808">Transferase</keyword>
<dbReference type="SUPFAM" id="SSF54928">
    <property type="entry name" value="RNA-binding domain, RBD"/>
    <property type="match status" value="1"/>
</dbReference>
<dbReference type="PROSITE" id="PS51154">
    <property type="entry name" value="MACRO"/>
    <property type="match status" value="2"/>
</dbReference>
<feature type="domain" description="Macro" evidence="7">
    <location>
        <begin position="768"/>
        <end position="954"/>
    </location>
</feature>
<dbReference type="EMBL" id="CP111016">
    <property type="protein sequence ID" value="WAR04421.1"/>
    <property type="molecule type" value="Genomic_DNA"/>
</dbReference>
<dbReference type="InterPro" id="IPR052056">
    <property type="entry name" value="Mono-ARTD/PARP"/>
</dbReference>
<keyword evidence="4" id="KW-0520">NAD</keyword>
<dbReference type="Pfam" id="PF23084">
    <property type="entry name" value="KH_PARP14_1"/>
    <property type="match status" value="1"/>
</dbReference>
<dbReference type="SUPFAM" id="SSF52949">
    <property type="entry name" value="Macro domain-like"/>
    <property type="match status" value="3"/>
</dbReference>
<evidence type="ECO:0000256" key="2">
    <source>
        <dbReference type="ARBA" id="ARBA00022676"/>
    </source>
</evidence>
<keyword evidence="9" id="KW-1185">Reference proteome</keyword>
<comment type="subcellular location">
    <subcellularLocation>
        <location evidence="1">Nucleus</location>
    </subcellularLocation>
</comment>
<evidence type="ECO:0000256" key="1">
    <source>
        <dbReference type="ARBA" id="ARBA00004123"/>
    </source>
</evidence>
<dbReference type="InterPro" id="IPR012677">
    <property type="entry name" value="Nucleotide-bd_a/b_plait_sf"/>
</dbReference>
<reference evidence="8" key="1">
    <citation type="submission" date="2022-11" db="EMBL/GenBank/DDBJ databases">
        <title>Centuries of genome instability and evolution in soft-shell clam transmissible cancer (bioRxiv).</title>
        <authorList>
            <person name="Hart S.F.M."/>
            <person name="Yonemitsu M.A."/>
            <person name="Giersch R.M."/>
            <person name="Beal B.F."/>
            <person name="Arriagada G."/>
            <person name="Davis B.W."/>
            <person name="Ostrander E.A."/>
            <person name="Goff S.P."/>
            <person name="Metzger M.J."/>
        </authorList>
    </citation>
    <scope>NUCLEOTIDE SEQUENCE</scope>
    <source>
        <strain evidence="8">MELC-2E11</strain>
        <tissue evidence="8">Siphon/mantle</tissue>
    </source>
</reference>
<dbReference type="Proteomes" id="UP001164746">
    <property type="component" value="Chromosome 5"/>
</dbReference>
<keyword evidence="5" id="KW-0539">Nucleus</keyword>
<evidence type="ECO:0000259" key="7">
    <source>
        <dbReference type="PROSITE" id="PS51154"/>
    </source>
</evidence>
<accession>A0ABY7EB82</accession>
<gene>
    <name evidence="8" type="ORF">MAR_019790</name>
</gene>
<name>A0ABY7EB82_MYAAR</name>
<keyword evidence="2" id="KW-0328">Glycosyltransferase</keyword>
<protein>
    <submittedName>
        <fullName evidence="8">PAR14-like protein</fullName>
    </submittedName>
</protein>
<dbReference type="Gene3D" id="3.90.228.10">
    <property type="match status" value="1"/>
</dbReference>
<evidence type="ECO:0000256" key="4">
    <source>
        <dbReference type="ARBA" id="ARBA00023027"/>
    </source>
</evidence>
<evidence type="ECO:0000256" key="3">
    <source>
        <dbReference type="ARBA" id="ARBA00022679"/>
    </source>
</evidence>
<feature type="region of interest" description="Disordered" evidence="6">
    <location>
        <begin position="77"/>
        <end position="118"/>
    </location>
</feature>
<evidence type="ECO:0000256" key="6">
    <source>
        <dbReference type="SAM" id="MobiDB-lite"/>
    </source>
</evidence>
<evidence type="ECO:0000256" key="5">
    <source>
        <dbReference type="ARBA" id="ARBA00023242"/>
    </source>
</evidence>
<dbReference type="SMART" id="SM00506">
    <property type="entry name" value="A1pp"/>
    <property type="match status" value="3"/>
</dbReference>